<reference evidence="2" key="1">
    <citation type="submission" date="2016-11" db="EMBL/GenBank/DDBJ databases">
        <authorList>
            <person name="Varghese N."/>
            <person name="Submissions S."/>
        </authorList>
    </citation>
    <scope>NUCLEOTIDE SEQUENCE [LARGE SCALE GENOMIC DNA]</scope>
    <source>
        <strain evidence="2">DSM 100566</strain>
    </source>
</reference>
<dbReference type="EMBL" id="FQUV01000009">
    <property type="protein sequence ID" value="SHF65730.1"/>
    <property type="molecule type" value="Genomic_DNA"/>
</dbReference>
<evidence type="ECO:0000313" key="2">
    <source>
        <dbReference type="Proteomes" id="UP000184144"/>
    </source>
</evidence>
<protein>
    <submittedName>
        <fullName evidence="1">Uncharacterized protein</fullName>
    </submittedName>
</protein>
<gene>
    <name evidence="1" type="ORF">SAMN05444273_10920</name>
</gene>
<dbReference type="AlphaFoldDB" id="A0A1M5DFI1"/>
<organism evidence="1 2">
    <name type="scientific">Litoreibacter ascidiaceicola</name>
    <dbReference type="NCBI Taxonomy" id="1486859"/>
    <lineage>
        <taxon>Bacteria</taxon>
        <taxon>Pseudomonadati</taxon>
        <taxon>Pseudomonadota</taxon>
        <taxon>Alphaproteobacteria</taxon>
        <taxon>Rhodobacterales</taxon>
        <taxon>Roseobacteraceae</taxon>
        <taxon>Litoreibacter</taxon>
    </lineage>
</organism>
<proteinExistence type="predicted"/>
<evidence type="ECO:0000313" key="1">
    <source>
        <dbReference type="EMBL" id="SHF65730.1"/>
    </source>
</evidence>
<sequence>MYAPTSQSPRFSLISMQVKVGFALMQRVGVWSVAHNEKQGGCSASGEVQFSGVEMALTLSAPSLRTWRTAGPAASVWHGQSFPNQSASNILTVYEQRST</sequence>
<keyword evidence="2" id="KW-1185">Reference proteome</keyword>
<name>A0A1M5DFI1_9RHOB</name>
<accession>A0A1M5DFI1</accession>
<dbReference type="Proteomes" id="UP000184144">
    <property type="component" value="Unassembled WGS sequence"/>
</dbReference>